<dbReference type="RefSeq" id="WP_120698352.1">
    <property type="nucleotide sequence ID" value="NZ_RBDX01000020.1"/>
</dbReference>
<evidence type="ECO:0000313" key="8">
    <source>
        <dbReference type="Proteomes" id="UP000268652"/>
    </source>
</evidence>
<evidence type="ECO:0000256" key="3">
    <source>
        <dbReference type="ARBA" id="ARBA00038502"/>
    </source>
</evidence>
<dbReference type="InterPro" id="IPR016181">
    <property type="entry name" value="Acyl_CoA_acyltransferase"/>
</dbReference>
<evidence type="ECO:0000313" key="9">
    <source>
        <dbReference type="Proteomes" id="UP000275024"/>
    </source>
</evidence>
<dbReference type="PROSITE" id="PS51186">
    <property type="entry name" value="GNAT"/>
    <property type="match status" value="1"/>
</dbReference>
<evidence type="ECO:0000256" key="2">
    <source>
        <dbReference type="ARBA" id="ARBA00023315"/>
    </source>
</evidence>
<dbReference type="PANTHER" id="PTHR43792:SF8">
    <property type="entry name" value="[RIBOSOMAL PROTEIN US5]-ALANINE N-ACETYLTRANSFERASE"/>
    <property type="match status" value="1"/>
</dbReference>
<feature type="region of interest" description="Disordered" evidence="4">
    <location>
        <begin position="170"/>
        <end position="201"/>
    </location>
</feature>
<dbReference type="EMBL" id="RBDY01000014">
    <property type="protein sequence ID" value="RKN20292.1"/>
    <property type="molecule type" value="Genomic_DNA"/>
</dbReference>
<name>A0A3A9W0Q0_9ACTN</name>
<comment type="similarity">
    <text evidence="3">Belongs to the acetyltransferase family. RimJ subfamily.</text>
</comment>
<feature type="compositionally biased region" description="Pro residues" evidence="4">
    <location>
        <begin position="191"/>
        <end position="201"/>
    </location>
</feature>
<dbReference type="GO" id="GO:0008999">
    <property type="term" value="F:protein-N-terminal-alanine acetyltransferase activity"/>
    <property type="evidence" value="ECO:0007669"/>
    <property type="project" value="TreeGrafter"/>
</dbReference>
<evidence type="ECO:0000313" key="6">
    <source>
        <dbReference type="EMBL" id="RKN06449.1"/>
    </source>
</evidence>
<protein>
    <submittedName>
        <fullName evidence="6">N-acetyltransferase</fullName>
    </submittedName>
</protein>
<dbReference type="PANTHER" id="PTHR43792">
    <property type="entry name" value="GNAT FAMILY, PUTATIVE (AFU_ORTHOLOGUE AFUA_3G00765)-RELATED-RELATED"/>
    <property type="match status" value="1"/>
</dbReference>
<dbReference type="SUPFAM" id="SSF55729">
    <property type="entry name" value="Acyl-CoA N-acyltransferases (Nat)"/>
    <property type="match status" value="1"/>
</dbReference>
<dbReference type="Pfam" id="PF13302">
    <property type="entry name" value="Acetyltransf_3"/>
    <property type="match status" value="1"/>
</dbReference>
<accession>A0A3A9W0Q0</accession>
<feature type="domain" description="N-acetyltransferase" evidence="5">
    <location>
        <begin position="2"/>
        <end position="160"/>
    </location>
</feature>
<proteinExistence type="inferred from homology"/>
<evidence type="ECO:0000256" key="4">
    <source>
        <dbReference type="SAM" id="MobiDB-lite"/>
    </source>
</evidence>
<dbReference type="GO" id="GO:0005737">
    <property type="term" value="C:cytoplasm"/>
    <property type="evidence" value="ECO:0007669"/>
    <property type="project" value="TreeGrafter"/>
</dbReference>
<dbReference type="Proteomes" id="UP000268652">
    <property type="component" value="Unassembled WGS sequence"/>
</dbReference>
<evidence type="ECO:0000256" key="1">
    <source>
        <dbReference type="ARBA" id="ARBA00022679"/>
    </source>
</evidence>
<dbReference type="InterPro" id="IPR051531">
    <property type="entry name" value="N-acetyltransferase"/>
</dbReference>
<keyword evidence="8" id="KW-1185">Reference proteome</keyword>
<keyword evidence="1 6" id="KW-0808">Transferase</keyword>
<reference evidence="8 9" key="1">
    <citation type="submission" date="2018-09" db="EMBL/GenBank/DDBJ databases">
        <title>Streptomyces sp. nov. DS1-2, an endophytic actinomycete isolated from roots of Dendrobium scabrilingue.</title>
        <authorList>
            <person name="Kuncharoen N."/>
            <person name="Kudo T."/>
            <person name="Ohkuma M."/>
            <person name="Yuki M."/>
            <person name="Tanasupawat S."/>
        </authorList>
    </citation>
    <scope>NUCLEOTIDE SEQUENCE [LARGE SCALE GENOMIC DNA]</scope>
    <source>
        <strain evidence="6 9">AZ1-7</strain>
        <strain evidence="7 8">DS1-2</strain>
    </source>
</reference>
<dbReference type="InterPro" id="IPR000182">
    <property type="entry name" value="GNAT_dom"/>
</dbReference>
<comment type="caution">
    <text evidence="6">The sequence shown here is derived from an EMBL/GenBank/DDBJ whole genome shotgun (WGS) entry which is preliminary data.</text>
</comment>
<keyword evidence="2" id="KW-0012">Acyltransferase</keyword>
<dbReference type="OrthoDB" id="5125488at2"/>
<evidence type="ECO:0000259" key="5">
    <source>
        <dbReference type="PROSITE" id="PS51186"/>
    </source>
</evidence>
<feature type="compositionally biased region" description="Polar residues" evidence="4">
    <location>
        <begin position="170"/>
        <end position="181"/>
    </location>
</feature>
<sequence length="201" mass="21495">MTELVRLHRDHAPALLAFERENRSYFAASVPDRGDAYFADFEARHESLLAEQAAGTCHFHVLVDADGAIVGRVNLVDVADAAAELGFRIAKCAAGRGLATTAVRQMCGVAAEEYGLRMLRAATTLDNAGSRAVLGRTGFTQDGETVLEGRPALRFSRSLCQVPARAQAGQSGEANVAQNVTGLPYSSTPTRRPPLPSWRNA</sequence>
<organism evidence="6 9">
    <name type="scientific">Streptomyces radicis</name>
    <dbReference type="NCBI Taxonomy" id="1750517"/>
    <lineage>
        <taxon>Bacteria</taxon>
        <taxon>Bacillati</taxon>
        <taxon>Actinomycetota</taxon>
        <taxon>Actinomycetes</taxon>
        <taxon>Kitasatosporales</taxon>
        <taxon>Streptomycetaceae</taxon>
        <taxon>Streptomyces</taxon>
    </lineage>
</organism>
<dbReference type="Proteomes" id="UP000275024">
    <property type="component" value="Unassembled WGS sequence"/>
</dbReference>
<dbReference type="AlphaFoldDB" id="A0A3A9W0Q0"/>
<gene>
    <name evidence="7" type="ORF">D7318_19275</name>
    <name evidence="6" type="ORF">D7319_21885</name>
</gene>
<dbReference type="EMBL" id="RBDX01000020">
    <property type="protein sequence ID" value="RKN06449.1"/>
    <property type="molecule type" value="Genomic_DNA"/>
</dbReference>
<evidence type="ECO:0000313" key="7">
    <source>
        <dbReference type="EMBL" id="RKN20292.1"/>
    </source>
</evidence>
<dbReference type="Gene3D" id="3.40.630.30">
    <property type="match status" value="1"/>
</dbReference>